<feature type="region of interest" description="Disordered" evidence="2">
    <location>
        <begin position="495"/>
        <end position="681"/>
    </location>
</feature>
<feature type="compositionally biased region" description="Low complexity" evidence="2">
    <location>
        <begin position="640"/>
        <end position="668"/>
    </location>
</feature>
<keyword evidence="5" id="KW-1185">Reference proteome</keyword>
<feature type="region of interest" description="Disordered" evidence="2">
    <location>
        <begin position="383"/>
        <end position="479"/>
    </location>
</feature>
<protein>
    <submittedName>
        <fullName evidence="4">Uncharacterized protein</fullName>
    </submittedName>
</protein>
<accession>A0A6A6VAP5</accession>
<feature type="transmembrane region" description="Helical" evidence="3">
    <location>
        <begin position="24"/>
        <end position="51"/>
    </location>
</feature>
<dbReference type="EMBL" id="MU006575">
    <property type="protein sequence ID" value="KAF2746809.1"/>
    <property type="molecule type" value="Genomic_DNA"/>
</dbReference>
<feature type="transmembrane region" description="Helical" evidence="3">
    <location>
        <begin position="110"/>
        <end position="126"/>
    </location>
</feature>
<feature type="region of interest" description="Disordered" evidence="2">
    <location>
        <begin position="303"/>
        <end position="349"/>
    </location>
</feature>
<feature type="compositionally biased region" description="Polar residues" evidence="2">
    <location>
        <begin position="449"/>
        <end position="479"/>
    </location>
</feature>
<feature type="compositionally biased region" description="Pro residues" evidence="2">
    <location>
        <begin position="334"/>
        <end position="344"/>
    </location>
</feature>
<feature type="compositionally biased region" description="Acidic residues" evidence="2">
    <location>
        <begin position="419"/>
        <end position="431"/>
    </location>
</feature>
<feature type="compositionally biased region" description="Polar residues" evidence="2">
    <location>
        <begin position="593"/>
        <end position="611"/>
    </location>
</feature>
<proteinExistence type="predicted"/>
<organism evidence="4 5">
    <name type="scientific">Sporormia fimetaria CBS 119925</name>
    <dbReference type="NCBI Taxonomy" id="1340428"/>
    <lineage>
        <taxon>Eukaryota</taxon>
        <taxon>Fungi</taxon>
        <taxon>Dikarya</taxon>
        <taxon>Ascomycota</taxon>
        <taxon>Pezizomycotina</taxon>
        <taxon>Dothideomycetes</taxon>
        <taxon>Pleosporomycetidae</taxon>
        <taxon>Pleosporales</taxon>
        <taxon>Sporormiaceae</taxon>
        <taxon>Sporormia</taxon>
    </lineage>
</organism>
<evidence type="ECO:0000256" key="1">
    <source>
        <dbReference type="SAM" id="Coils"/>
    </source>
</evidence>
<feature type="compositionally biased region" description="Polar residues" evidence="2">
    <location>
        <begin position="573"/>
        <end position="583"/>
    </location>
</feature>
<keyword evidence="3" id="KW-0472">Membrane</keyword>
<feature type="transmembrane region" description="Helical" evidence="3">
    <location>
        <begin position="87"/>
        <end position="103"/>
    </location>
</feature>
<feature type="compositionally biased region" description="Polar residues" evidence="2">
    <location>
        <begin position="530"/>
        <end position="561"/>
    </location>
</feature>
<dbReference type="Proteomes" id="UP000799440">
    <property type="component" value="Unassembled WGS sequence"/>
</dbReference>
<evidence type="ECO:0000256" key="2">
    <source>
        <dbReference type="SAM" id="MobiDB-lite"/>
    </source>
</evidence>
<evidence type="ECO:0000313" key="4">
    <source>
        <dbReference type="EMBL" id="KAF2746809.1"/>
    </source>
</evidence>
<keyword evidence="3" id="KW-0812">Transmembrane</keyword>
<dbReference type="OrthoDB" id="20729at2759"/>
<feature type="compositionally biased region" description="Polar residues" evidence="2">
    <location>
        <begin position="385"/>
        <end position="403"/>
    </location>
</feature>
<reference evidence="4" key="1">
    <citation type="journal article" date="2020" name="Stud. Mycol.">
        <title>101 Dothideomycetes genomes: a test case for predicting lifestyles and emergence of pathogens.</title>
        <authorList>
            <person name="Haridas S."/>
            <person name="Albert R."/>
            <person name="Binder M."/>
            <person name="Bloem J."/>
            <person name="Labutti K."/>
            <person name="Salamov A."/>
            <person name="Andreopoulos B."/>
            <person name="Baker S."/>
            <person name="Barry K."/>
            <person name="Bills G."/>
            <person name="Bluhm B."/>
            <person name="Cannon C."/>
            <person name="Castanera R."/>
            <person name="Culley D."/>
            <person name="Daum C."/>
            <person name="Ezra D."/>
            <person name="Gonzalez J."/>
            <person name="Henrissat B."/>
            <person name="Kuo A."/>
            <person name="Liang C."/>
            <person name="Lipzen A."/>
            <person name="Lutzoni F."/>
            <person name="Magnuson J."/>
            <person name="Mondo S."/>
            <person name="Nolan M."/>
            <person name="Ohm R."/>
            <person name="Pangilinan J."/>
            <person name="Park H.-J."/>
            <person name="Ramirez L."/>
            <person name="Alfaro M."/>
            <person name="Sun H."/>
            <person name="Tritt A."/>
            <person name="Yoshinaga Y."/>
            <person name="Zwiers L.-H."/>
            <person name="Turgeon B."/>
            <person name="Goodwin S."/>
            <person name="Spatafora J."/>
            <person name="Crous P."/>
            <person name="Grigoriev I."/>
        </authorList>
    </citation>
    <scope>NUCLEOTIDE SEQUENCE</scope>
    <source>
        <strain evidence="4">CBS 119925</strain>
    </source>
</reference>
<sequence>MYSYDETMYSYDEPDFDPPHNPSWSIISTLCSLLLRADVLLLLPILFAIFIPSVMSRHEVSRSHLLLSSGALAFTMVKLYAVPYVGPVLVIVALITLSAFELSRTAMRNYLACCMHLISSVWTWLLETPTTFLGHLRQLIKFWNLHNEELQHHLGAPQYIESLKTDRDNLKWELKNTKDAYESVKIELREVTANMTRIKTENDHLTEASIKLQGMNRKFMSAHEDATSELELVNFQNSKLRTTPKESGDHKAATHILMRMVEEGIPATDLPGDHEALVKAQNGLYSAETEIQKPLTIEPAQKPIPANQLKGEGKAREAPKAVQKRKGHSSVITPPSPKKAPPPVTNSNPFLTVPGAVRATQPTPFNVAITPLKTAPPAPVIVGQSPPQSNSVFGTPSFGNSGTPSPSAPVQPPAVAEAPADDDIVMSDEEDLAKANEDSMDVEMDAPQDNGNNNGFSGLTGTASGFGQQATSPFGQLATGTFGQQNVSLFGQLAAKTAGQQSTRPFGQLAPDSGQSSAPAFGQPSAPAFGQSSAPAFGQSSAPAFGQSSAPAFGQPSSSSVLPPPTMGFQPSKPRNTFGVQSAPQQQQQQPQAGPSTLQFQPSKPANTWGVSQPAGGSTAPRNPSPLANMTLASPPPSPGASASTSASTAPLSPSPPTSSTCSAAASRNRSRRVTRLSRLATTTTKRQLTLAVDTYV</sequence>
<gene>
    <name evidence="4" type="ORF">M011DRAFT_458849</name>
</gene>
<keyword evidence="1" id="KW-0175">Coiled coil</keyword>
<feature type="coiled-coil region" evidence="1">
    <location>
        <begin position="160"/>
        <end position="208"/>
    </location>
</feature>
<dbReference type="AlphaFoldDB" id="A0A6A6VAP5"/>
<evidence type="ECO:0000313" key="5">
    <source>
        <dbReference type="Proteomes" id="UP000799440"/>
    </source>
</evidence>
<name>A0A6A6VAP5_9PLEO</name>
<evidence type="ECO:0000256" key="3">
    <source>
        <dbReference type="SAM" id="Phobius"/>
    </source>
</evidence>
<keyword evidence="3" id="KW-1133">Transmembrane helix</keyword>